<proteinExistence type="predicted"/>
<keyword evidence="3" id="KW-1185">Reference proteome</keyword>
<keyword evidence="1" id="KW-1133">Transmembrane helix</keyword>
<dbReference type="AlphaFoldDB" id="A0AAN8XB04"/>
<gene>
    <name evidence="2" type="ORF">SK128_005246</name>
</gene>
<keyword evidence="1" id="KW-0472">Membrane</keyword>
<dbReference type="EMBL" id="JAXCGZ010006236">
    <property type="protein sequence ID" value="KAK7079967.1"/>
    <property type="molecule type" value="Genomic_DNA"/>
</dbReference>
<sequence length="136" mass="15063">MNYWQQLSIGLGSALLAALATAVLFWFCCSTKYRGGKRNATFQQRHQGQQGEAPVFQHNLQNLQPREITSVDRPPHIHLPTLSTPPLPPICTLKLPACAPTEENCRSATSSGNEEYYEMNPIQGIKPPKSFGEGLK</sequence>
<organism evidence="2 3">
    <name type="scientific">Halocaridina rubra</name>
    <name type="common">Hawaiian red shrimp</name>
    <dbReference type="NCBI Taxonomy" id="373956"/>
    <lineage>
        <taxon>Eukaryota</taxon>
        <taxon>Metazoa</taxon>
        <taxon>Ecdysozoa</taxon>
        <taxon>Arthropoda</taxon>
        <taxon>Crustacea</taxon>
        <taxon>Multicrustacea</taxon>
        <taxon>Malacostraca</taxon>
        <taxon>Eumalacostraca</taxon>
        <taxon>Eucarida</taxon>
        <taxon>Decapoda</taxon>
        <taxon>Pleocyemata</taxon>
        <taxon>Caridea</taxon>
        <taxon>Atyoidea</taxon>
        <taxon>Atyidae</taxon>
        <taxon>Halocaridina</taxon>
    </lineage>
</organism>
<name>A0AAN8XB04_HALRR</name>
<accession>A0AAN8XB04</accession>
<evidence type="ECO:0000256" key="1">
    <source>
        <dbReference type="SAM" id="Phobius"/>
    </source>
</evidence>
<protein>
    <submittedName>
        <fullName evidence="2">Uncharacterized protein</fullName>
    </submittedName>
</protein>
<feature type="transmembrane region" description="Helical" evidence="1">
    <location>
        <begin position="6"/>
        <end position="28"/>
    </location>
</feature>
<evidence type="ECO:0000313" key="2">
    <source>
        <dbReference type="EMBL" id="KAK7079967.1"/>
    </source>
</evidence>
<evidence type="ECO:0000313" key="3">
    <source>
        <dbReference type="Proteomes" id="UP001381693"/>
    </source>
</evidence>
<dbReference type="Proteomes" id="UP001381693">
    <property type="component" value="Unassembled WGS sequence"/>
</dbReference>
<reference evidence="2 3" key="1">
    <citation type="submission" date="2023-11" db="EMBL/GenBank/DDBJ databases">
        <title>Halocaridina rubra genome assembly.</title>
        <authorList>
            <person name="Smith C."/>
        </authorList>
    </citation>
    <scope>NUCLEOTIDE SEQUENCE [LARGE SCALE GENOMIC DNA]</scope>
    <source>
        <strain evidence="2">EP-1</strain>
        <tissue evidence="2">Whole</tissue>
    </source>
</reference>
<comment type="caution">
    <text evidence="2">The sequence shown here is derived from an EMBL/GenBank/DDBJ whole genome shotgun (WGS) entry which is preliminary data.</text>
</comment>
<keyword evidence="1" id="KW-0812">Transmembrane</keyword>